<dbReference type="AlphaFoldDB" id="A0A2A2TQ71"/>
<reference evidence="2 3" key="1">
    <citation type="submission" date="2017-08" db="EMBL/GenBank/DDBJ databases">
        <title>Draft genome sequence of filamentous cyanobacterium Calothrix elsteri CCALA 953.</title>
        <authorList>
            <person name="Gagunashvili A.N."/>
            <person name="Elster J."/>
            <person name="Andresson O.S."/>
        </authorList>
    </citation>
    <scope>NUCLEOTIDE SEQUENCE [LARGE SCALE GENOMIC DNA]</scope>
    <source>
        <strain evidence="2 3">CCALA 953</strain>
    </source>
</reference>
<dbReference type="EMBL" id="NTFS01000005">
    <property type="protein sequence ID" value="PAX60575.1"/>
    <property type="molecule type" value="Genomic_DNA"/>
</dbReference>
<comment type="caution">
    <text evidence="2">The sequence shown here is derived from an EMBL/GenBank/DDBJ whole genome shotgun (WGS) entry which is preliminary data.</text>
</comment>
<sequence length="235" mass="26921">MRAGDNNLLILTFYIIGISYTINRMIESIDDKINFSYNKASVDEQLKEQNIFDDVGINFKLAPTHGLEDLKEVLMFVENKSKNLAVYVDWDNSSIVIKHNKQSMRVIRKSPDITRDLAVPQSPGLVAPEKTLTTTITSENTFERDKESGVYNTKKPIVDIKGLEKNPVKANRILYKKFMNEEVTLEFSLQLVLRLSEVRVGLSPGVNKPPMCIVNCPFTIKKLPWTYALPWNKRR</sequence>
<gene>
    <name evidence="2" type="ORF">CK510_00910</name>
</gene>
<name>A0A2A2TQ71_9CYAN</name>
<proteinExistence type="predicted"/>
<evidence type="ECO:0000313" key="3">
    <source>
        <dbReference type="Proteomes" id="UP000218238"/>
    </source>
</evidence>
<keyword evidence="1" id="KW-0812">Transmembrane</keyword>
<keyword evidence="1" id="KW-0472">Membrane</keyword>
<feature type="transmembrane region" description="Helical" evidence="1">
    <location>
        <begin position="6"/>
        <end position="23"/>
    </location>
</feature>
<protein>
    <submittedName>
        <fullName evidence="2">Uncharacterized protein</fullName>
    </submittedName>
</protein>
<dbReference type="RefSeq" id="WP_095719887.1">
    <property type="nucleotide sequence ID" value="NZ_NTFS01000005.1"/>
</dbReference>
<evidence type="ECO:0000256" key="1">
    <source>
        <dbReference type="SAM" id="Phobius"/>
    </source>
</evidence>
<evidence type="ECO:0000313" key="2">
    <source>
        <dbReference type="EMBL" id="PAX60575.1"/>
    </source>
</evidence>
<dbReference type="Proteomes" id="UP000218238">
    <property type="component" value="Unassembled WGS sequence"/>
</dbReference>
<keyword evidence="3" id="KW-1185">Reference proteome</keyword>
<dbReference type="OrthoDB" id="528201at2"/>
<keyword evidence="1" id="KW-1133">Transmembrane helix</keyword>
<accession>A0A2A2TQ71</accession>
<organism evidence="2 3">
    <name type="scientific">Brunnivagina elsteri CCALA 953</name>
    <dbReference type="NCBI Taxonomy" id="987040"/>
    <lineage>
        <taxon>Bacteria</taxon>
        <taxon>Bacillati</taxon>
        <taxon>Cyanobacteriota</taxon>
        <taxon>Cyanophyceae</taxon>
        <taxon>Nostocales</taxon>
        <taxon>Calotrichaceae</taxon>
        <taxon>Brunnivagina</taxon>
    </lineage>
</organism>